<feature type="domain" description="PurE" evidence="6">
    <location>
        <begin position="5"/>
        <end position="154"/>
    </location>
</feature>
<dbReference type="UniPathway" id="UPA00074">
    <property type="reaction ID" value="UER00943"/>
</dbReference>
<evidence type="ECO:0000313" key="7">
    <source>
        <dbReference type="EMBL" id="OGE09000.1"/>
    </source>
</evidence>
<dbReference type="InterPro" id="IPR000031">
    <property type="entry name" value="PurE_dom"/>
</dbReference>
<evidence type="ECO:0000259" key="6">
    <source>
        <dbReference type="SMART" id="SM01001"/>
    </source>
</evidence>
<dbReference type="InterPro" id="IPR033747">
    <property type="entry name" value="PurE_ClassI"/>
</dbReference>
<dbReference type="PIRSF" id="PIRSF001338">
    <property type="entry name" value="AIR_carboxylase"/>
    <property type="match status" value="1"/>
</dbReference>
<dbReference type="SMART" id="SM01001">
    <property type="entry name" value="AIRC"/>
    <property type="match status" value="1"/>
</dbReference>
<protein>
    <recommendedName>
        <fullName evidence="3 4">N5-carboxyaminoimidazole ribonucleotide mutase</fullName>
        <shortName evidence="3 4">N5-CAIR mutase</shortName>
        <ecNumber evidence="3 4">5.4.99.18</ecNumber>
    </recommendedName>
    <alternativeName>
        <fullName evidence="3">5-(carboxyamino)imidazole ribonucleotide mutase</fullName>
    </alternativeName>
</protein>
<accession>A0A1F5HY59</accession>
<evidence type="ECO:0000256" key="3">
    <source>
        <dbReference type="HAMAP-Rule" id="MF_01929"/>
    </source>
</evidence>
<organism evidence="7 8">
    <name type="scientific">Candidatus Curtissbacteria bacterium RIFCSPLOWO2_01_FULL_42_26</name>
    <dbReference type="NCBI Taxonomy" id="1797729"/>
    <lineage>
        <taxon>Bacteria</taxon>
        <taxon>Candidatus Curtissiibacteriota</taxon>
    </lineage>
</organism>
<dbReference type="InterPro" id="IPR024694">
    <property type="entry name" value="PurE_prokaryotes"/>
</dbReference>
<evidence type="ECO:0000256" key="1">
    <source>
        <dbReference type="ARBA" id="ARBA00022755"/>
    </source>
</evidence>
<evidence type="ECO:0000256" key="5">
    <source>
        <dbReference type="PIRSR" id="PIRSR001338-1"/>
    </source>
</evidence>
<dbReference type="HAMAP" id="MF_01929">
    <property type="entry name" value="PurE_classI"/>
    <property type="match status" value="1"/>
</dbReference>
<name>A0A1F5HY59_9BACT</name>
<feature type="binding site" evidence="3 5">
    <location>
        <position position="16"/>
    </location>
    <ligand>
        <name>substrate</name>
    </ligand>
</feature>
<comment type="similarity">
    <text evidence="3">Belongs to the AIR carboxylase family. Class I subfamily.</text>
</comment>
<comment type="caution">
    <text evidence="7">The sequence shown here is derived from an EMBL/GenBank/DDBJ whole genome shotgun (WGS) entry which is preliminary data.</text>
</comment>
<dbReference type="PANTHER" id="PTHR23046:SF2">
    <property type="entry name" value="PHOSPHORIBOSYLAMINOIMIDAZOLE CARBOXYLASE"/>
    <property type="match status" value="1"/>
</dbReference>
<sequence length="174" mass="18405">MKKNPQVAIVMGSDSDLEVMTEAAKVLDELLISYEIAILSTHRVAEETSAFAKGAKQKDFKVLIAGAGGAAALPGSLASLTTLPVIGVPIKSKSLEGLDSLLSIAQMPPGVPVATVGINAAKNAGLLAAQIIATFDSAVDKKLAQYKSKQKQEVLLKNKKLHKVGWLKYLKERL</sequence>
<evidence type="ECO:0000256" key="2">
    <source>
        <dbReference type="ARBA" id="ARBA00023235"/>
    </source>
</evidence>
<reference evidence="7 8" key="1">
    <citation type="journal article" date="2016" name="Nat. Commun.">
        <title>Thousands of microbial genomes shed light on interconnected biogeochemical processes in an aquifer system.</title>
        <authorList>
            <person name="Anantharaman K."/>
            <person name="Brown C.T."/>
            <person name="Hug L.A."/>
            <person name="Sharon I."/>
            <person name="Castelle C.J."/>
            <person name="Probst A.J."/>
            <person name="Thomas B.C."/>
            <person name="Singh A."/>
            <person name="Wilkins M.J."/>
            <person name="Karaoz U."/>
            <person name="Brodie E.L."/>
            <person name="Williams K.H."/>
            <person name="Hubbard S.S."/>
            <person name="Banfield J.F."/>
        </authorList>
    </citation>
    <scope>NUCLEOTIDE SEQUENCE [LARGE SCALE GENOMIC DNA]</scope>
</reference>
<evidence type="ECO:0000313" key="8">
    <source>
        <dbReference type="Proteomes" id="UP000179227"/>
    </source>
</evidence>
<comment type="function">
    <text evidence="3 4">Catalyzes the conversion of N5-carboxyaminoimidazole ribonucleotide (N5-CAIR) to 4-carboxy-5-aminoimidazole ribonucleotide (CAIR).</text>
</comment>
<dbReference type="STRING" id="1797729.A3A60_02325"/>
<feature type="binding site" evidence="3 5">
    <location>
        <position position="13"/>
    </location>
    <ligand>
        <name>substrate</name>
    </ligand>
</feature>
<dbReference type="GO" id="GO:0006189">
    <property type="term" value="P:'de novo' IMP biosynthetic process"/>
    <property type="evidence" value="ECO:0007669"/>
    <property type="project" value="UniProtKB-UniRule"/>
</dbReference>
<keyword evidence="2 3" id="KW-0413">Isomerase</keyword>
<feature type="binding site" evidence="3 5">
    <location>
        <position position="43"/>
    </location>
    <ligand>
        <name>substrate</name>
    </ligand>
</feature>
<dbReference type="Gene3D" id="3.40.50.1970">
    <property type="match status" value="1"/>
</dbReference>
<keyword evidence="1 3" id="KW-0658">Purine biosynthesis</keyword>
<dbReference type="Proteomes" id="UP000179227">
    <property type="component" value="Unassembled WGS sequence"/>
</dbReference>
<dbReference type="AlphaFoldDB" id="A0A1F5HY59"/>
<proteinExistence type="inferred from homology"/>
<dbReference type="SUPFAM" id="SSF52255">
    <property type="entry name" value="N5-CAIR mutase (phosphoribosylaminoimidazole carboxylase, PurE)"/>
    <property type="match status" value="1"/>
</dbReference>
<dbReference type="NCBIfam" id="TIGR01162">
    <property type="entry name" value="purE"/>
    <property type="match status" value="1"/>
</dbReference>
<evidence type="ECO:0000256" key="4">
    <source>
        <dbReference type="PIRNR" id="PIRNR001338"/>
    </source>
</evidence>
<comment type="catalytic activity">
    <reaction evidence="3 4">
        <text>5-carboxyamino-1-(5-phospho-D-ribosyl)imidazole + H(+) = 5-amino-1-(5-phospho-D-ribosyl)imidazole-4-carboxylate</text>
        <dbReference type="Rhea" id="RHEA:13193"/>
        <dbReference type="ChEBI" id="CHEBI:15378"/>
        <dbReference type="ChEBI" id="CHEBI:58730"/>
        <dbReference type="ChEBI" id="CHEBI:77657"/>
        <dbReference type="EC" id="5.4.99.18"/>
    </reaction>
</comment>
<dbReference type="EC" id="5.4.99.18" evidence="3 4"/>
<dbReference type="GO" id="GO:0034023">
    <property type="term" value="F:5-(carboxyamino)imidazole ribonucleotide mutase activity"/>
    <property type="evidence" value="ECO:0007669"/>
    <property type="project" value="UniProtKB-UniRule"/>
</dbReference>
<comment type="pathway">
    <text evidence="3 4">Purine metabolism; IMP biosynthesis via de novo pathway; 5-amino-1-(5-phospho-D-ribosyl)imidazole-4-carboxylate from 5-amino-1-(5-phospho-D-ribosyl)imidazole (N5-CAIR route): step 2/2.</text>
</comment>
<dbReference type="Pfam" id="PF00731">
    <property type="entry name" value="AIRC"/>
    <property type="match status" value="1"/>
</dbReference>
<dbReference type="PANTHER" id="PTHR23046">
    <property type="entry name" value="PHOSPHORIBOSYLAMINOIMIDAZOLE CARBOXYLASE CATALYTIC SUBUNIT"/>
    <property type="match status" value="1"/>
</dbReference>
<dbReference type="EMBL" id="MFBS01000029">
    <property type="protein sequence ID" value="OGE09000.1"/>
    <property type="molecule type" value="Genomic_DNA"/>
</dbReference>
<gene>
    <name evidence="3" type="primary">purE</name>
    <name evidence="7" type="ORF">A3A60_02325</name>
</gene>